<accession>A0A8X6QVI3</accession>
<organism evidence="1 2">
    <name type="scientific">Nephila pilipes</name>
    <name type="common">Giant wood spider</name>
    <name type="synonym">Nephila maculata</name>
    <dbReference type="NCBI Taxonomy" id="299642"/>
    <lineage>
        <taxon>Eukaryota</taxon>
        <taxon>Metazoa</taxon>
        <taxon>Ecdysozoa</taxon>
        <taxon>Arthropoda</taxon>
        <taxon>Chelicerata</taxon>
        <taxon>Arachnida</taxon>
        <taxon>Araneae</taxon>
        <taxon>Araneomorphae</taxon>
        <taxon>Entelegynae</taxon>
        <taxon>Araneoidea</taxon>
        <taxon>Nephilidae</taxon>
        <taxon>Nephila</taxon>
    </lineage>
</organism>
<evidence type="ECO:0000313" key="2">
    <source>
        <dbReference type="Proteomes" id="UP000887013"/>
    </source>
</evidence>
<dbReference type="EMBL" id="BMAW01035214">
    <property type="protein sequence ID" value="GFU38787.1"/>
    <property type="molecule type" value="Genomic_DNA"/>
</dbReference>
<evidence type="ECO:0008006" key="3">
    <source>
        <dbReference type="Google" id="ProtNLM"/>
    </source>
</evidence>
<reference evidence="1" key="1">
    <citation type="submission" date="2020-08" db="EMBL/GenBank/DDBJ databases">
        <title>Multicomponent nature underlies the extraordinary mechanical properties of spider dragline silk.</title>
        <authorList>
            <person name="Kono N."/>
            <person name="Nakamura H."/>
            <person name="Mori M."/>
            <person name="Yoshida Y."/>
            <person name="Ohtoshi R."/>
            <person name="Malay A.D."/>
            <person name="Moran D.A.P."/>
            <person name="Tomita M."/>
            <person name="Numata K."/>
            <person name="Arakawa K."/>
        </authorList>
    </citation>
    <scope>NUCLEOTIDE SEQUENCE</scope>
</reference>
<gene>
    <name evidence="1" type="ORF">NPIL_98471</name>
</gene>
<sequence length="148" mass="17301">MNIPRGRSSKFQPFWNEKLSIQRKKIHANRIEAERTEGKSPEELRLAVIEWRRERTKVFLGMYEIIEEEQAGFRNGMSTSSSVMKFVHAIKSGFNSGNSSLAVFVDFQGAYDTICKERFLSKLRGQGIEGRMMSWTKRFQTQRWVKTN</sequence>
<keyword evidence="2" id="KW-1185">Reference proteome</keyword>
<dbReference type="AlphaFoldDB" id="A0A8X6QVI3"/>
<proteinExistence type="predicted"/>
<name>A0A8X6QVI3_NEPPI</name>
<evidence type="ECO:0000313" key="1">
    <source>
        <dbReference type="EMBL" id="GFU38787.1"/>
    </source>
</evidence>
<dbReference type="OrthoDB" id="6437404at2759"/>
<dbReference type="Proteomes" id="UP000887013">
    <property type="component" value="Unassembled WGS sequence"/>
</dbReference>
<protein>
    <recommendedName>
        <fullName evidence="3">Reverse transcriptase domain-containing protein</fullName>
    </recommendedName>
</protein>
<comment type="caution">
    <text evidence="1">The sequence shown here is derived from an EMBL/GenBank/DDBJ whole genome shotgun (WGS) entry which is preliminary data.</text>
</comment>